<accession>A0AAW1V971</accession>
<sequence length="138" mass="15285">MAKIVVWFFVRYSPETKWTNMATPSWATLTECICIDRKKVQGSETITRKYPGNFAIFPYTNYSHIHLGSPKRVKVRVLQLTVDGPGNDGVVSIAPPHAESELSWRPRQCCWGPHFGGVTLTAARCFGGGGVSSRIGRS</sequence>
<reference evidence="1 2" key="1">
    <citation type="submission" date="2023-03" db="EMBL/GenBank/DDBJ databases">
        <title>Genome insight into feeding habits of ladybird beetles.</title>
        <authorList>
            <person name="Li H.-S."/>
            <person name="Huang Y.-H."/>
            <person name="Pang H."/>
        </authorList>
    </citation>
    <scope>NUCLEOTIDE SEQUENCE [LARGE SCALE GENOMIC DNA]</scope>
    <source>
        <strain evidence="1">SYSU_2023b</strain>
        <tissue evidence="1">Whole body</tissue>
    </source>
</reference>
<evidence type="ECO:0000313" key="1">
    <source>
        <dbReference type="EMBL" id="KAK9888766.1"/>
    </source>
</evidence>
<dbReference type="EMBL" id="JARQZJ010000121">
    <property type="protein sequence ID" value="KAK9888766.1"/>
    <property type="molecule type" value="Genomic_DNA"/>
</dbReference>
<organism evidence="1 2">
    <name type="scientific">Henosepilachna vigintioctopunctata</name>
    <dbReference type="NCBI Taxonomy" id="420089"/>
    <lineage>
        <taxon>Eukaryota</taxon>
        <taxon>Metazoa</taxon>
        <taxon>Ecdysozoa</taxon>
        <taxon>Arthropoda</taxon>
        <taxon>Hexapoda</taxon>
        <taxon>Insecta</taxon>
        <taxon>Pterygota</taxon>
        <taxon>Neoptera</taxon>
        <taxon>Endopterygota</taxon>
        <taxon>Coleoptera</taxon>
        <taxon>Polyphaga</taxon>
        <taxon>Cucujiformia</taxon>
        <taxon>Coccinelloidea</taxon>
        <taxon>Coccinellidae</taxon>
        <taxon>Epilachninae</taxon>
        <taxon>Epilachnini</taxon>
        <taxon>Henosepilachna</taxon>
    </lineage>
</organism>
<keyword evidence="2" id="KW-1185">Reference proteome</keyword>
<protein>
    <submittedName>
        <fullName evidence="1">Uncharacterized protein</fullName>
    </submittedName>
</protein>
<comment type="caution">
    <text evidence="1">The sequence shown here is derived from an EMBL/GenBank/DDBJ whole genome shotgun (WGS) entry which is preliminary data.</text>
</comment>
<evidence type="ECO:0000313" key="2">
    <source>
        <dbReference type="Proteomes" id="UP001431783"/>
    </source>
</evidence>
<proteinExistence type="predicted"/>
<dbReference type="AlphaFoldDB" id="A0AAW1V971"/>
<gene>
    <name evidence="1" type="ORF">WA026_000993</name>
</gene>
<dbReference type="Proteomes" id="UP001431783">
    <property type="component" value="Unassembled WGS sequence"/>
</dbReference>
<name>A0AAW1V971_9CUCU</name>